<evidence type="ECO:0000256" key="18">
    <source>
        <dbReference type="PIRSR" id="PIRSR614732-1"/>
    </source>
</evidence>
<evidence type="ECO:0000313" key="21">
    <source>
        <dbReference type="EMBL" id="PIK47842.1"/>
    </source>
</evidence>
<evidence type="ECO:0000256" key="6">
    <source>
        <dbReference type="ARBA" id="ARBA00012321"/>
    </source>
</evidence>
<evidence type="ECO:0000256" key="5">
    <source>
        <dbReference type="ARBA" id="ARBA00011971"/>
    </source>
</evidence>
<feature type="binding site" evidence="19">
    <location>
        <position position="426"/>
    </location>
    <ligand>
        <name>substrate</name>
    </ligand>
</feature>
<comment type="similarity">
    <text evidence="3">In the N-terminal section; belongs to the purine/pyrimidine phosphoribosyltransferase family.</text>
</comment>
<feature type="active site" description="For OMPdecase activity" evidence="18">
    <location>
        <position position="313"/>
    </location>
</feature>
<comment type="pathway">
    <text evidence="2">Pyrimidine metabolism; UMP biosynthesis via de novo pathway; UMP from orotate: step 1/2.</text>
</comment>
<evidence type="ECO:0000256" key="3">
    <source>
        <dbReference type="ARBA" id="ARBA00006221"/>
    </source>
</evidence>
<dbReference type="InterPro" id="IPR014732">
    <property type="entry name" value="OMPdecase"/>
</dbReference>
<dbReference type="NCBIfam" id="TIGR01740">
    <property type="entry name" value="pyrF"/>
    <property type="match status" value="1"/>
</dbReference>
<keyword evidence="8" id="KW-0328">Glycosyltransferase</keyword>
<dbReference type="Gene3D" id="3.40.50.2020">
    <property type="match status" value="1"/>
</dbReference>
<dbReference type="GO" id="GO:0006207">
    <property type="term" value="P:'de novo' pyrimidine nucleobase biosynthetic process"/>
    <property type="evidence" value="ECO:0007669"/>
    <property type="project" value="InterPro"/>
</dbReference>
<comment type="similarity">
    <text evidence="4">In the C-terminal section; belongs to the OMP decarboxylase family.</text>
</comment>
<keyword evidence="9" id="KW-0808">Transferase</keyword>
<evidence type="ECO:0000256" key="19">
    <source>
        <dbReference type="PIRSR" id="PIRSR614732-2"/>
    </source>
</evidence>
<dbReference type="UniPathway" id="UPA00070">
    <property type="reaction ID" value="UER00119"/>
</dbReference>
<dbReference type="PANTHER" id="PTHR19278">
    <property type="entry name" value="OROTATE PHOSPHORIBOSYLTRANSFERASE"/>
    <property type="match status" value="1"/>
</dbReference>
<sequence length="481" mass="53241">MELNDSTTDNLILKLFDAGAVKFGEFTLKSGIKSPVYFDLRVMVSYPEIMKEVSEVLWNIAEKMDAKFDSICGVPYTALPIATLMSVEHRKPMLIRRKEAKDYGTAKMIEGHFEKGDKCLVVEDIVTSGSSIFETSESLVAVGLKVTDAVVLLDRCQGGSARLQQHGINTESAFTIRKVLDVLVQHEKIKLPMKREVEEFIDGNQFESKSIFTPRKITPEVLTYAERAKLCKNPVARKLLNLIEEKQTNLAFAADVTDAEEFLKLADVLGPHICIFKTHIDILKNFSSDVVTKLKALAVKHRYLIFEDRKFADIGGTVKHQYRAGVHKIVEWADIVNAHPVPGHGVVEGLKEAASGKQRGCLLIAEMSSKGNLATGQYTAAAVKMAEEMSDFVIGFISQSAVSAKPYMIHMTPGVKLVPGSGTLGQQYVTPQQAIVEKGSDIIIVGRDIYEASNRVGAAANYKKVGYQAYCARMFRRKDKD</sequence>
<dbReference type="GO" id="GO:0044205">
    <property type="term" value="P:'de novo' UMP biosynthetic process"/>
    <property type="evidence" value="ECO:0007669"/>
    <property type="project" value="UniProtKB-UniPathway"/>
</dbReference>
<gene>
    <name evidence="21" type="ORF">BSL78_15287</name>
</gene>
<feature type="binding site" evidence="19">
    <location>
        <position position="277"/>
    </location>
    <ligand>
        <name>substrate</name>
    </ligand>
</feature>
<evidence type="ECO:0000256" key="8">
    <source>
        <dbReference type="ARBA" id="ARBA00022676"/>
    </source>
</evidence>
<dbReference type="Proteomes" id="UP000230750">
    <property type="component" value="Unassembled WGS sequence"/>
</dbReference>
<organism evidence="21 22">
    <name type="scientific">Stichopus japonicus</name>
    <name type="common">Sea cucumber</name>
    <dbReference type="NCBI Taxonomy" id="307972"/>
    <lineage>
        <taxon>Eukaryota</taxon>
        <taxon>Metazoa</taxon>
        <taxon>Echinodermata</taxon>
        <taxon>Eleutherozoa</taxon>
        <taxon>Echinozoa</taxon>
        <taxon>Holothuroidea</taxon>
        <taxon>Aspidochirotacea</taxon>
        <taxon>Aspidochirotida</taxon>
        <taxon>Stichopodidae</taxon>
        <taxon>Apostichopus</taxon>
    </lineage>
</organism>
<dbReference type="PROSITE" id="PS00156">
    <property type="entry name" value="OMPDECASE"/>
    <property type="match status" value="1"/>
</dbReference>
<keyword evidence="12" id="KW-0456">Lyase</keyword>
<evidence type="ECO:0000313" key="22">
    <source>
        <dbReference type="Proteomes" id="UP000230750"/>
    </source>
</evidence>
<comment type="caution">
    <text evidence="21">The sequence shown here is derived from an EMBL/GenBank/DDBJ whole genome shotgun (WGS) entry which is preliminary data.</text>
</comment>
<dbReference type="FunFam" id="3.20.20.70:FF:000092">
    <property type="entry name" value="Uridine monophosphate synthetase"/>
    <property type="match status" value="1"/>
</dbReference>
<dbReference type="EC" id="4.1.1.23" evidence="6"/>
<feature type="active site" description="For OMPdecase activity" evidence="18">
    <location>
        <position position="308"/>
    </location>
</feature>
<dbReference type="InterPro" id="IPR000836">
    <property type="entry name" value="PRTase_dom"/>
</dbReference>
<keyword evidence="11" id="KW-0665">Pyrimidine biosynthesis</keyword>
<name>A0A2G8KIM2_STIJA</name>
<keyword evidence="13" id="KW-0511">Multifunctional enzyme</keyword>
<evidence type="ECO:0000256" key="9">
    <source>
        <dbReference type="ARBA" id="ARBA00022679"/>
    </source>
</evidence>
<dbReference type="SUPFAM" id="SSF51366">
    <property type="entry name" value="Ribulose-phoshate binding barrel"/>
    <property type="match status" value="1"/>
</dbReference>
<evidence type="ECO:0000256" key="13">
    <source>
        <dbReference type="ARBA" id="ARBA00023268"/>
    </source>
</evidence>
<keyword evidence="22" id="KW-1185">Reference proteome</keyword>
<dbReference type="EMBL" id="MRZV01000554">
    <property type="protein sequence ID" value="PIK47842.1"/>
    <property type="molecule type" value="Genomic_DNA"/>
</dbReference>
<comment type="pathway">
    <text evidence="1">Pyrimidine metabolism; UMP biosynthesis via de novo pathway; UMP from orotate: step 2/2.</text>
</comment>
<evidence type="ECO:0000256" key="1">
    <source>
        <dbReference type="ARBA" id="ARBA00004861"/>
    </source>
</evidence>
<evidence type="ECO:0000256" key="4">
    <source>
        <dbReference type="ARBA" id="ARBA00009769"/>
    </source>
</evidence>
<feature type="binding site" evidence="19">
    <location>
        <position position="255"/>
    </location>
    <ligand>
        <name>substrate</name>
    </ligand>
</feature>
<evidence type="ECO:0000259" key="20">
    <source>
        <dbReference type="SMART" id="SM00934"/>
    </source>
</evidence>
<accession>A0A2G8KIM2</accession>
<dbReference type="PANTHER" id="PTHR19278:SF9">
    <property type="entry name" value="URIDINE 5'-MONOPHOSPHATE SYNTHASE"/>
    <property type="match status" value="1"/>
</dbReference>
<dbReference type="Pfam" id="PF00156">
    <property type="entry name" value="Pribosyltran"/>
    <property type="match status" value="1"/>
</dbReference>
<comment type="function">
    <text evidence="16">Bifunctional enzyme catalyzing the last two steps of de novo pyrimidine biosynthesis, orotate phosphoribosyltransferase (OPRT), which converts orotate to orotidine-5'-monophosphate (OMP), and orotidine-5'-monophosphate decarboxylase (ODC), the terminal enzymatic reaction that decarboxylates OMP to uridine monophosphate (UMP).</text>
</comment>
<dbReference type="NCBIfam" id="TIGR00336">
    <property type="entry name" value="pyrE"/>
    <property type="match status" value="1"/>
</dbReference>
<evidence type="ECO:0000256" key="7">
    <source>
        <dbReference type="ARBA" id="ARBA00015047"/>
    </source>
</evidence>
<keyword evidence="10" id="KW-0210">Decarboxylase</keyword>
<feature type="binding site" evidence="19">
    <location>
        <position position="446"/>
    </location>
    <ligand>
        <name>substrate</name>
    </ligand>
</feature>
<dbReference type="Gene3D" id="3.20.20.70">
    <property type="entry name" value="Aldolase class I"/>
    <property type="match status" value="1"/>
</dbReference>
<feature type="binding site" evidence="19">
    <location>
        <position position="368"/>
    </location>
    <ligand>
        <name>substrate</name>
    </ligand>
</feature>
<dbReference type="STRING" id="307972.A0A2G8KIM2"/>
<dbReference type="OrthoDB" id="10263753at2759"/>
<evidence type="ECO:0000256" key="15">
    <source>
        <dbReference type="ARBA" id="ARBA00051700"/>
    </source>
</evidence>
<dbReference type="CDD" id="cd06223">
    <property type="entry name" value="PRTases_typeI"/>
    <property type="match status" value="1"/>
</dbReference>
<dbReference type="HAMAP" id="MF_01208">
    <property type="entry name" value="PyrE"/>
    <property type="match status" value="1"/>
</dbReference>
<dbReference type="InterPro" id="IPR023031">
    <property type="entry name" value="OPRT"/>
</dbReference>
<dbReference type="SMART" id="SM00934">
    <property type="entry name" value="OMPdecase"/>
    <property type="match status" value="1"/>
</dbReference>
<feature type="domain" description="Orotidine 5'-phosphate decarboxylase" evidence="20">
    <location>
        <begin position="249"/>
        <end position="462"/>
    </location>
</feature>
<reference evidence="21 22" key="1">
    <citation type="journal article" date="2017" name="PLoS Biol.">
        <title>The sea cucumber genome provides insights into morphological evolution and visceral regeneration.</title>
        <authorList>
            <person name="Zhang X."/>
            <person name="Sun L."/>
            <person name="Yuan J."/>
            <person name="Sun Y."/>
            <person name="Gao Y."/>
            <person name="Zhang L."/>
            <person name="Li S."/>
            <person name="Dai H."/>
            <person name="Hamel J.F."/>
            <person name="Liu C."/>
            <person name="Yu Y."/>
            <person name="Liu S."/>
            <person name="Lin W."/>
            <person name="Guo K."/>
            <person name="Jin S."/>
            <person name="Xu P."/>
            <person name="Storey K.B."/>
            <person name="Huan P."/>
            <person name="Zhang T."/>
            <person name="Zhou Y."/>
            <person name="Zhang J."/>
            <person name="Lin C."/>
            <person name="Li X."/>
            <person name="Xing L."/>
            <person name="Huo D."/>
            <person name="Sun M."/>
            <person name="Wang L."/>
            <person name="Mercier A."/>
            <person name="Li F."/>
            <person name="Yang H."/>
            <person name="Xiang J."/>
        </authorList>
    </citation>
    <scope>NUCLEOTIDE SEQUENCE [LARGE SCALE GENOMIC DNA]</scope>
    <source>
        <strain evidence="21">Shaxun</strain>
        <tissue evidence="21">Muscle</tissue>
    </source>
</reference>
<proteinExistence type="inferred from homology"/>
<evidence type="ECO:0000256" key="14">
    <source>
        <dbReference type="ARBA" id="ARBA00051583"/>
    </source>
</evidence>
<dbReference type="GO" id="GO:0004590">
    <property type="term" value="F:orotidine-5'-phosphate decarboxylase activity"/>
    <property type="evidence" value="ECO:0007669"/>
    <property type="project" value="UniProtKB-EC"/>
</dbReference>
<comment type="catalytic activity">
    <reaction evidence="14">
        <text>orotidine 5'-phosphate + H(+) = UMP + CO2</text>
        <dbReference type="Rhea" id="RHEA:11596"/>
        <dbReference type="ChEBI" id="CHEBI:15378"/>
        <dbReference type="ChEBI" id="CHEBI:16526"/>
        <dbReference type="ChEBI" id="CHEBI:57538"/>
        <dbReference type="ChEBI" id="CHEBI:57865"/>
        <dbReference type="EC" id="4.1.1.23"/>
    </reaction>
    <physiologicalReaction direction="left-to-right" evidence="14">
        <dbReference type="Rhea" id="RHEA:11597"/>
    </physiologicalReaction>
</comment>
<evidence type="ECO:0000256" key="17">
    <source>
        <dbReference type="ARBA" id="ARBA00063898"/>
    </source>
</evidence>
<comment type="catalytic activity">
    <reaction evidence="15">
        <text>orotidine 5'-phosphate + diphosphate = orotate + 5-phospho-alpha-D-ribose 1-diphosphate</text>
        <dbReference type="Rhea" id="RHEA:10380"/>
        <dbReference type="ChEBI" id="CHEBI:30839"/>
        <dbReference type="ChEBI" id="CHEBI:33019"/>
        <dbReference type="ChEBI" id="CHEBI:57538"/>
        <dbReference type="ChEBI" id="CHEBI:58017"/>
        <dbReference type="EC" id="2.4.2.10"/>
    </reaction>
    <physiologicalReaction direction="right-to-left" evidence="15">
        <dbReference type="Rhea" id="RHEA:10382"/>
    </physiologicalReaction>
</comment>
<dbReference type="SUPFAM" id="SSF53271">
    <property type="entry name" value="PRTase-like"/>
    <property type="match status" value="1"/>
</dbReference>
<dbReference type="FunFam" id="3.40.50.2020:FF:000025">
    <property type="entry name" value="Uridine monophosphate synthetase"/>
    <property type="match status" value="1"/>
</dbReference>
<dbReference type="GO" id="GO:0004588">
    <property type="term" value="F:orotate phosphoribosyltransferase activity"/>
    <property type="evidence" value="ECO:0007669"/>
    <property type="project" value="UniProtKB-EC"/>
</dbReference>
<feature type="active site" description="For OMPdecase activity" evidence="18">
    <location>
        <position position="310"/>
    </location>
</feature>
<dbReference type="CDD" id="cd04725">
    <property type="entry name" value="OMP_decarboxylase_like"/>
    <property type="match status" value="1"/>
</dbReference>
<dbReference type="InterPro" id="IPR001754">
    <property type="entry name" value="OMPdeCOase_dom"/>
</dbReference>
<evidence type="ECO:0000256" key="2">
    <source>
        <dbReference type="ARBA" id="ARBA00004889"/>
    </source>
</evidence>
<evidence type="ECO:0000256" key="16">
    <source>
        <dbReference type="ARBA" id="ARBA00060327"/>
    </source>
</evidence>
<dbReference type="InterPro" id="IPR004467">
    <property type="entry name" value="Or_phspho_trans_dom"/>
</dbReference>
<dbReference type="InterPro" id="IPR029057">
    <property type="entry name" value="PRTase-like"/>
</dbReference>
<comment type="subunit">
    <text evidence="17">Homodimer; dimerization is required for enzymatic activity.</text>
</comment>
<dbReference type="AlphaFoldDB" id="A0A2G8KIM2"/>
<dbReference type="EC" id="2.4.2.10" evidence="5"/>
<dbReference type="InterPro" id="IPR011060">
    <property type="entry name" value="RibuloseP-bd_barrel"/>
</dbReference>
<evidence type="ECO:0000256" key="12">
    <source>
        <dbReference type="ARBA" id="ARBA00023239"/>
    </source>
</evidence>
<dbReference type="InterPro" id="IPR013785">
    <property type="entry name" value="Aldolase_TIM"/>
</dbReference>
<evidence type="ECO:0000256" key="11">
    <source>
        <dbReference type="ARBA" id="ARBA00022975"/>
    </source>
</evidence>
<protein>
    <recommendedName>
        <fullName evidence="7">Uridine 5'-monophosphate synthase</fullName>
        <ecNumber evidence="5">2.4.2.10</ecNumber>
        <ecNumber evidence="6">4.1.1.23</ecNumber>
    </recommendedName>
</protein>
<evidence type="ECO:0000256" key="10">
    <source>
        <dbReference type="ARBA" id="ARBA00022793"/>
    </source>
</evidence>
<feature type="binding site" evidence="19">
    <location>
        <position position="447"/>
    </location>
    <ligand>
        <name>substrate</name>
    </ligand>
</feature>
<dbReference type="Pfam" id="PF00215">
    <property type="entry name" value="OMPdecase"/>
    <property type="match status" value="1"/>
</dbReference>
<dbReference type="InterPro" id="IPR018089">
    <property type="entry name" value="OMPdecase_AS"/>
</dbReference>